<comment type="subcellular location">
    <subcellularLocation>
        <location evidence="1">Cell membrane</location>
        <topology evidence="1">Multi-pass membrane protein</topology>
    </subcellularLocation>
</comment>
<proteinExistence type="predicted"/>
<keyword evidence="3 6" id="KW-0812">Transmembrane</keyword>
<evidence type="ECO:0000256" key="1">
    <source>
        <dbReference type="ARBA" id="ARBA00004651"/>
    </source>
</evidence>
<feature type="transmembrane region" description="Helical" evidence="6">
    <location>
        <begin position="118"/>
        <end position="139"/>
    </location>
</feature>
<protein>
    <submittedName>
        <fullName evidence="8">MFS transporter</fullName>
    </submittedName>
</protein>
<evidence type="ECO:0000256" key="2">
    <source>
        <dbReference type="ARBA" id="ARBA00022475"/>
    </source>
</evidence>
<keyword evidence="2" id="KW-1003">Cell membrane</keyword>
<dbReference type="InterPro" id="IPR020846">
    <property type="entry name" value="MFS_dom"/>
</dbReference>
<dbReference type="PANTHER" id="PTHR23513:SF6">
    <property type="entry name" value="MAJOR FACILITATOR SUPERFAMILY ASSOCIATED DOMAIN-CONTAINING PROTEIN"/>
    <property type="match status" value="1"/>
</dbReference>
<evidence type="ECO:0000313" key="8">
    <source>
        <dbReference type="EMBL" id="ATE55751.1"/>
    </source>
</evidence>
<dbReference type="GO" id="GO:0022857">
    <property type="term" value="F:transmembrane transporter activity"/>
    <property type="evidence" value="ECO:0007669"/>
    <property type="project" value="InterPro"/>
</dbReference>
<evidence type="ECO:0000256" key="5">
    <source>
        <dbReference type="ARBA" id="ARBA00023136"/>
    </source>
</evidence>
<dbReference type="AlphaFoldDB" id="A0A290Z9N4"/>
<dbReference type="InterPro" id="IPR036259">
    <property type="entry name" value="MFS_trans_sf"/>
</dbReference>
<feature type="transmembrane region" description="Helical" evidence="6">
    <location>
        <begin position="367"/>
        <end position="389"/>
    </location>
</feature>
<keyword evidence="5 6" id="KW-0472">Membrane</keyword>
<feature type="transmembrane region" description="Helical" evidence="6">
    <location>
        <begin position="186"/>
        <end position="203"/>
    </location>
</feature>
<feature type="transmembrane region" description="Helical" evidence="6">
    <location>
        <begin position="25"/>
        <end position="53"/>
    </location>
</feature>
<dbReference type="EMBL" id="CP023445">
    <property type="protein sequence ID" value="ATE55751.1"/>
    <property type="molecule type" value="Genomic_DNA"/>
</dbReference>
<feature type="transmembrane region" description="Helical" evidence="6">
    <location>
        <begin position="59"/>
        <end position="79"/>
    </location>
</feature>
<dbReference type="Gene3D" id="1.20.1250.20">
    <property type="entry name" value="MFS general substrate transporter like domains"/>
    <property type="match status" value="1"/>
</dbReference>
<feature type="transmembrane region" description="Helical" evidence="6">
    <location>
        <begin position="395"/>
        <end position="413"/>
    </location>
</feature>
<evidence type="ECO:0000259" key="7">
    <source>
        <dbReference type="PROSITE" id="PS50850"/>
    </source>
</evidence>
<dbReference type="SUPFAM" id="SSF103473">
    <property type="entry name" value="MFS general substrate transporter"/>
    <property type="match status" value="1"/>
</dbReference>
<feature type="domain" description="Major facilitator superfamily (MFS) profile" evidence="7">
    <location>
        <begin position="235"/>
        <end position="425"/>
    </location>
</feature>
<feature type="transmembrane region" description="Helical" evidence="6">
    <location>
        <begin position="236"/>
        <end position="260"/>
    </location>
</feature>
<dbReference type="InterPro" id="IPR011701">
    <property type="entry name" value="MFS"/>
</dbReference>
<gene>
    <name evidence="8" type="ORF">CNX65_22720</name>
</gene>
<dbReference type="CDD" id="cd06173">
    <property type="entry name" value="MFS_MefA_like"/>
    <property type="match status" value="1"/>
</dbReference>
<sequence length="425" mass="44246">MLGVVRIASVIANSKSLSLWRHRDFLVLWAGQSVALVGSHVTTLALPLMAITLLGASPFQVGLLTTCATLPWLLLSLPVGLVVDRTRKRTLLLWCESVRVPVLASIPVAAALDVLTLGQLYAVTFISGTCSVAFNAAYLSLPSIMLGDSKLVDANSKFSVSSSIANVAGPAVGGFLVGVLGAARAVAVDAATCVVSVVTLFLVRHREPKPRRPPATGGLLRELTAGLRLLVENRSLVFITFTNSFGGFVVAGIATVWIPFAVLDLGWSAQEVGLVAGVGAVGGLVGSLLAKPLIDRFGLVPVLLGSPIAFAPGHLVAGTAPSGAVGMVVAAAGFATAFAGLLVYNIAQRSYRLLSCPRDRIGRVNAAVNWVQWGLRPLAGLTAGALGTWVGLRPAVLAFACLLPLCAIALWFSPLRAERPRRMAV</sequence>
<evidence type="ECO:0000256" key="4">
    <source>
        <dbReference type="ARBA" id="ARBA00022989"/>
    </source>
</evidence>
<dbReference type="Proteomes" id="UP000218505">
    <property type="component" value="Chromosome"/>
</dbReference>
<feature type="transmembrane region" description="Helical" evidence="6">
    <location>
        <begin position="160"/>
        <end position="180"/>
    </location>
</feature>
<feature type="transmembrane region" description="Helical" evidence="6">
    <location>
        <begin position="323"/>
        <end position="346"/>
    </location>
</feature>
<dbReference type="PANTHER" id="PTHR23513">
    <property type="entry name" value="INTEGRAL MEMBRANE EFFLUX PROTEIN-RELATED"/>
    <property type="match status" value="1"/>
</dbReference>
<evidence type="ECO:0000256" key="6">
    <source>
        <dbReference type="SAM" id="Phobius"/>
    </source>
</evidence>
<dbReference type="KEGG" id="apre:CNX65_22720"/>
<feature type="transmembrane region" description="Helical" evidence="6">
    <location>
        <begin position="272"/>
        <end position="290"/>
    </location>
</feature>
<evidence type="ECO:0000313" key="9">
    <source>
        <dbReference type="Proteomes" id="UP000218505"/>
    </source>
</evidence>
<dbReference type="Pfam" id="PF07690">
    <property type="entry name" value="MFS_1"/>
    <property type="match status" value="1"/>
</dbReference>
<name>A0A290Z9N4_9PSEU</name>
<keyword evidence="4 6" id="KW-1133">Transmembrane helix</keyword>
<feature type="transmembrane region" description="Helical" evidence="6">
    <location>
        <begin position="297"/>
        <end position="317"/>
    </location>
</feature>
<dbReference type="GO" id="GO:0005886">
    <property type="term" value="C:plasma membrane"/>
    <property type="evidence" value="ECO:0007669"/>
    <property type="project" value="UniProtKB-SubCell"/>
</dbReference>
<accession>A0A290Z9N4</accession>
<dbReference type="PROSITE" id="PS50850">
    <property type="entry name" value="MFS"/>
    <property type="match status" value="1"/>
</dbReference>
<feature type="transmembrane region" description="Helical" evidence="6">
    <location>
        <begin position="91"/>
        <end position="112"/>
    </location>
</feature>
<keyword evidence="9" id="KW-1185">Reference proteome</keyword>
<organism evidence="8 9">
    <name type="scientific">Actinosynnema pretiosum</name>
    <dbReference type="NCBI Taxonomy" id="42197"/>
    <lineage>
        <taxon>Bacteria</taxon>
        <taxon>Bacillati</taxon>
        <taxon>Actinomycetota</taxon>
        <taxon>Actinomycetes</taxon>
        <taxon>Pseudonocardiales</taxon>
        <taxon>Pseudonocardiaceae</taxon>
        <taxon>Actinosynnema</taxon>
    </lineage>
</organism>
<evidence type="ECO:0000256" key="3">
    <source>
        <dbReference type="ARBA" id="ARBA00022692"/>
    </source>
</evidence>
<reference evidence="8" key="1">
    <citation type="submission" date="2017-09" db="EMBL/GenBank/DDBJ databases">
        <title>Complete Genome Sequence of ansamitocin-producing Bacterium Actinosynnema pretiosum X47.</title>
        <authorList>
            <person name="Cao G."/>
            <person name="Zong G."/>
            <person name="Zhong C."/>
            <person name="Fu J."/>
        </authorList>
    </citation>
    <scope>NUCLEOTIDE SEQUENCE [LARGE SCALE GENOMIC DNA]</scope>
    <source>
        <strain evidence="8">X47</strain>
    </source>
</reference>